<protein>
    <submittedName>
        <fullName evidence="2">Putative membrane protein</fullName>
    </submittedName>
</protein>
<keyword evidence="1" id="KW-1133">Transmembrane helix</keyword>
<sequence length="227" mass="25633">MRALIWKRINESHKKISKVILFFLFPVLYFGLLYFTGVQWNSIVAYFPFNVITFSVIIHFSIEELVSCEVILATNTSILKLWFINIVFVTITGFIYSIFLLFAFGLILKFALHKDIALNIYTICQSFLNLFMSAALIAGSTIHFADYTLHKQLIASVFAVLGFVLPVLFVPFGNLIPINSTSIVTSVVASALLFLISAIIIYNANKEKLLINTSSIVKAWEIKTIDE</sequence>
<dbReference type="EMBL" id="CVTD020000008">
    <property type="protein sequence ID" value="CRZ33499.1"/>
    <property type="molecule type" value="Genomic_DNA"/>
</dbReference>
<organism evidence="2 3">
    <name type="scientific">Herbinix hemicellulosilytica</name>
    <dbReference type="NCBI Taxonomy" id="1564487"/>
    <lineage>
        <taxon>Bacteria</taxon>
        <taxon>Bacillati</taxon>
        <taxon>Bacillota</taxon>
        <taxon>Clostridia</taxon>
        <taxon>Lachnospirales</taxon>
        <taxon>Lachnospiraceae</taxon>
        <taxon>Herbinix</taxon>
    </lineage>
</organism>
<keyword evidence="1" id="KW-0472">Membrane</keyword>
<gene>
    <name evidence="2" type="ORF">HHT355_0289</name>
</gene>
<feature type="transmembrane region" description="Helical" evidence="1">
    <location>
        <begin position="182"/>
        <end position="202"/>
    </location>
</feature>
<keyword evidence="3" id="KW-1185">Reference proteome</keyword>
<proteinExistence type="predicted"/>
<dbReference type="AlphaFoldDB" id="A0A0H5SDL5"/>
<dbReference type="Proteomes" id="UP000236497">
    <property type="component" value="Unassembled WGS sequence"/>
</dbReference>
<feature type="transmembrane region" description="Helical" evidence="1">
    <location>
        <begin position="20"/>
        <end position="37"/>
    </location>
</feature>
<feature type="transmembrane region" description="Helical" evidence="1">
    <location>
        <begin position="43"/>
        <end position="62"/>
    </location>
</feature>
<dbReference type="RefSeq" id="WP_103201676.1">
    <property type="nucleotide sequence ID" value="NZ_CVTD020000008.1"/>
</dbReference>
<feature type="transmembrane region" description="Helical" evidence="1">
    <location>
        <begin position="120"/>
        <end position="141"/>
    </location>
</feature>
<evidence type="ECO:0000256" key="1">
    <source>
        <dbReference type="SAM" id="Phobius"/>
    </source>
</evidence>
<evidence type="ECO:0000313" key="3">
    <source>
        <dbReference type="Proteomes" id="UP000236497"/>
    </source>
</evidence>
<dbReference type="OrthoDB" id="2666909at2"/>
<name>A0A0H5SDL5_HERHM</name>
<reference evidence="2 3" key="1">
    <citation type="submission" date="2015-06" db="EMBL/GenBank/DDBJ databases">
        <authorList>
            <person name="Wibberg Daniel"/>
        </authorList>
    </citation>
    <scope>NUCLEOTIDE SEQUENCE [LARGE SCALE GENOMIC DNA]</scope>
    <source>
        <strain evidence="2 3">T3/55T</strain>
    </source>
</reference>
<evidence type="ECO:0000313" key="2">
    <source>
        <dbReference type="EMBL" id="CRZ33499.1"/>
    </source>
</evidence>
<feature type="transmembrane region" description="Helical" evidence="1">
    <location>
        <begin position="153"/>
        <end position="176"/>
    </location>
</feature>
<keyword evidence="1" id="KW-0812">Transmembrane</keyword>
<accession>A0A0H5SDL5</accession>
<feature type="transmembrane region" description="Helical" evidence="1">
    <location>
        <begin position="82"/>
        <end position="108"/>
    </location>
</feature>